<evidence type="ECO:0000313" key="2">
    <source>
        <dbReference type="Proteomes" id="UP000054549"/>
    </source>
</evidence>
<sequence length="100" mass="11094">MSLLGIRGRRCELRSREAKKRGCVSYQRRLMLCNENISHQVSKAVVVSRQSGYVEIGPQATETSSGCPDGPLSVTSIFLALIYYLFIRSCGHSSILSRRG</sequence>
<dbReference type="HOGENOM" id="CLU_2305352_0_0_1"/>
<dbReference type="AlphaFoldDB" id="A0A0C2W0M6"/>
<evidence type="ECO:0000313" key="1">
    <source>
        <dbReference type="EMBL" id="KIL54657.1"/>
    </source>
</evidence>
<keyword evidence="2" id="KW-1185">Reference proteome</keyword>
<accession>A0A0C2W0M6</accession>
<proteinExistence type="predicted"/>
<name>A0A0C2W0M6_AMAMK</name>
<dbReference type="Proteomes" id="UP000054549">
    <property type="component" value="Unassembled WGS sequence"/>
</dbReference>
<organism evidence="1 2">
    <name type="scientific">Amanita muscaria (strain Koide BX008)</name>
    <dbReference type="NCBI Taxonomy" id="946122"/>
    <lineage>
        <taxon>Eukaryota</taxon>
        <taxon>Fungi</taxon>
        <taxon>Dikarya</taxon>
        <taxon>Basidiomycota</taxon>
        <taxon>Agaricomycotina</taxon>
        <taxon>Agaricomycetes</taxon>
        <taxon>Agaricomycetidae</taxon>
        <taxon>Agaricales</taxon>
        <taxon>Pluteineae</taxon>
        <taxon>Amanitaceae</taxon>
        <taxon>Amanita</taxon>
    </lineage>
</organism>
<gene>
    <name evidence="1" type="ORF">M378DRAFT_740884</name>
</gene>
<reference evidence="1 2" key="1">
    <citation type="submission" date="2014-04" db="EMBL/GenBank/DDBJ databases">
        <title>Evolutionary Origins and Diversification of the Mycorrhizal Mutualists.</title>
        <authorList>
            <consortium name="DOE Joint Genome Institute"/>
            <consortium name="Mycorrhizal Genomics Consortium"/>
            <person name="Kohler A."/>
            <person name="Kuo A."/>
            <person name="Nagy L.G."/>
            <person name="Floudas D."/>
            <person name="Copeland A."/>
            <person name="Barry K.W."/>
            <person name="Cichocki N."/>
            <person name="Veneault-Fourrey C."/>
            <person name="LaButti K."/>
            <person name="Lindquist E.A."/>
            <person name="Lipzen A."/>
            <person name="Lundell T."/>
            <person name="Morin E."/>
            <person name="Murat C."/>
            <person name="Riley R."/>
            <person name="Ohm R."/>
            <person name="Sun H."/>
            <person name="Tunlid A."/>
            <person name="Henrissat B."/>
            <person name="Grigoriev I.V."/>
            <person name="Hibbett D.S."/>
            <person name="Martin F."/>
        </authorList>
    </citation>
    <scope>NUCLEOTIDE SEQUENCE [LARGE SCALE GENOMIC DNA]</scope>
    <source>
        <strain evidence="1 2">Koide BX008</strain>
    </source>
</reference>
<dbReference type="InParanoid" id="A0A0C2W0M6"/>
<protein>
    <submittedName>
        <fullName evidence="1">Uncharacterized protein</fullName>
    </submittedName>
</protein>
<dbReference type="EMBL" id="KN818669">
    <property type="protein sequence ID" value="KIL54657.1"/>
    <property type="molecule type" value="Genomic_DNA"/>
</dbReference>